<dbReference type="PROSITE" id="PS50909">
    <property type="entry name" value="GAT"/>
    <property type="match status" value="1"/>
</dbReference>
<dbReference type="GO" id="GO:0043130">
    <property type="term" value="F:ubiquitin binding"/>
    <property type="evidence" value="ECO:0007669"/>
    <property type="project" value="InterPro"/>
</dbReference>
<dbReference type="GO" id="GO:0007165">
    <property type="term" value="P:signal transduction"/>
    <property type="evidence" value="ECO:0007669"/>
    <property type="project" value="TreeGrafter"/>
</dbReference>
<name>A0A2T7PVG5_POMCA</name>
<dbReference type="PANTHER" id="PTHR13856">
    <property type="entry name" value="VHS DOMAIN CONTAINING PROTEIN FAMILY"/>
    <property type="match status" value="1"/>
</dbReference>
<dbReference type="Pfam" id="PF03127">
    <property type="entry name" value="GAT"/>
    <property type="match status" value="1"/>
</dbReference>
<proteinExistence type="inferred from homology"/>
<keyword evidence="8" id="KW-1185">Reference proteome</keyword>
<keyword evidence="3" id="KW-0653">Protein transport</keyword>
<dbReference type="SUPFAM" id="SSF48464">
    <property type="entry name" value="ENTH/VHS domain"/>
    <property type="match status" value="1"/>
</dbReference>
<feature type="region of interest" description="Disordered" evidence="4">
    <location>
        <begin position="300"/>
        <end position="344"/>
    </location>
</feature>
<evidence type="ECO:0000256" key="3">
    <source>
        <dbReference type="ARBA" id="ARBA00022927"/>
    </source>
</evidence>
<evidence type="ECO:0000313" key="8">
    <source>
        <dbReference type="Proteomes" id="UP000245119"/>
    </source>
</evidence>
<dbReference type="GO" id="GO:0005768">
    <property type="term" value="C:endosome"/>
    <property type="evidence" value="ECO:0007669"/>
    <property type="project" value="TreeGrafter"/>
</dbReference>
<dbReference type="Gene3D" id="1.25.40.90">
    <property type="match status" value="1"/>
</dbReference>
<feature type="region of interest" description="Disordered" evidence="4">
    <location>
        <begin position="486"/>
        <end position="517"/>
    </location>
</feature>
<dbReference type="GO" id="GO:0030276">
    <property type="term" value="F:clathrin binding"/>
    <property type="evidence" value="ECO:0007669"/>
    <property type="project" value="TreeGrafter"/>
</dbReference>
<dbReference type="PANTHER" id="PTHR13856:SF137">
    <property type="entry name" value="GH05942P"/>
    <property type="match status" value="1"/>
</dbReference>
<dbReference type="InterPro" id="IPR002014">
    <property type="entry name" value="VHS_dom"/>
</dbReference>
<feature type="domain" description="VHS" evidence="5">
    <location>
        <begin position="22"/>
        <end position="155"/>
    </location>
</feature>
<feature type="compositionally biased region" description="Polar residues" evidence="4">
    <location>
        <begin position="492"/>
        <end position="502"/>
    </location>
</feature>
<evidence type="ECO:0000256" key="2">
    <source>
        <dbReference type="ARBA" id="ARBA00022448"/>
    </source>
</evidence>
<comment type="caution">
    <text evidence="7">The sequence shown here is derived from an EMBL/GenBank/DDBJ whole genome shotgun (WGS) entry which is preliminary data.</text>
</comment>
<dbReference type="Pfam" id="PF00790">
    <property type="entry name" value="VHS"/>
    <property type="match status" value="1"/>
</dbReference>
<feature type="domain" description="GAT" evidence="6">
    <location>
        <begin position="209"/>
        <end position="297"/>
    </location>
</feature>
<comment type="similarity">
    <text evidence="1">Belongs to the TOM1 family.</text>
</comment>
<dbReference type="PIRSF" id="PIRSF036948">
    <property type="entry name" value="TOM1"/>
    <property type="match status" value="1"/>
</dbReference>
<dbReference type="GO" id="GO:0015031">
    <property type="term" value="P:protein transport"/>
    <property type="evidence" value="ECO:0007669"/>
    <property type="project" value="UniProtKB-KW"/>
</dbReference>
<evidence type="ECO:0000259" key="6">
    <source>
        <dbReference type="PROSITE" id="PS50909"/>
    </source>
</evidence>
<dbReference type="Gene3D" id="1.20.58.160">
    <property type="match status" value="1"/>
</dbReference>
<dbReference type="GO" id="GO:0016020">
    <property type="term" value="C:membrane"/>
    <property type="evidence" value="ECO:0007669"/>
    <property type="project" value="TreeGrafter"/>
</dbReference>
<dbReference type="STRING" id="400727.A0A2T7PVG5"/>
<evidence type="ECO:0000259" key="5">
    <source>
        <dbReference type="PROSITE" id="PS50179"/>
    </source>
</evidence>
<dbReference type="CDD" id="cd14233">
    <property type="entry name" value="GAT_TOM1_like"/>
    <property type="match status" value="1"/>
</dbReference>
<protein>
    <recommendedName>
        <fullName evidence="9">VHS domain-containing protein</fullName>
    </recommendedName>
</protein>
<accession>A0A2T7PVG5</accession>
<dbReference type="SMART" id="SM00288">
    <property type="entry name" value="VHS"/>
    <property type="match status" value="1"/>
</dbReference>
<dbReference type="AlphaFoldDB" id="A0A2T7PVG5"/>
<sequence length="517" mass="57194">MAALFGHGNPLSTPVGQLIERATDAAQASENWALFMEVCDYINETDDGPKDAVRAFKKRLSQNVGKNFTAVMYTLICLETAVKNCERRFHCFVATKDFLQELVKIIGPKYDPPQAVQEKVLQMIQTWADAFRGVPELKEVDKTYQELKSKGIEFPMTDLDNMAPIHTPARSSPHGYQLSPTQTGRTAVPPASTEVVPAVANQPVSLTPEQKTKLSRELGVVSGNVRVMSEMLTELSPMNVDPSDLELLLELNRTCRQMQQRILVLLEEVANEECTNELLRVNDDLNNVFLRYERFERYRSGQGASEAAEPSPGQDQLPPSYDQIFTPKNEDNRLPGQSNPSVGNLIDFEEEGQLAVTTKMAPLNTCSNASVATSSAPAAAADEDFDMFAQSRQSFEQNKQTSGKTAYGNQQEDQFAAGLGIAVNVKAQPDVLQLQEKDSDYDEMEQWLATNKPQELQQVAVSPEGLTSSEFDKFLMERASAADMLPSIPAQAGQQAAASRNARQLKKEEEENSLFAL</sequence>
<evidence type="ECO:0000313" key="7">
    <source>
        <dbReference type="EMBL" id="PVD37411.1"/>
    </source>
</evidence>
<dbReference type="InterPro" id="IPR008942">
    <property type="entry name" value="ENTH_VHS"/>
</dbReference>
<evidence type="ECO:0000256" key="1">
    <source>
        <dbReference type="ARBA" id="ARBA00007708"/>
    </source>
</evidence>
<reference evidence="7 8" key="1">
    <citation type="submission" date="2018-04" db="EMBL/GenBank/DDBJ databases">
        <title>The genome of golden apple snail Pomacea canaliculata provides insight into stress tolerance and invasive adaptation.</title>
        <authorList>
            <person name="Liu C."/>
            <person name="Liu B."/>
            <person name="Ren Y."/>
            <person name="Zhang Y."/>
            <person name="Wang H."/>
            <person name="Li S."/>
            <person name="Jiang F."/>
            <person name="Yin L."/>
            <person name="Zhang G."/>
            <person name="Qian W."/>
            <person name="Fan W."/>
        </authorList>
    </citation>
    <scope>NUCLEOTIDE SEQUENCE [LARGE SCALE GENOMIC DNA]</scope>
    <source>
        <strain evidence="7">SZHN2017</strain>
        <tissue evidence="7">Muscle</tissue>
    </source>
</reference>
<dbReference type="EMBL" id="PZQS01000001">
    <property type="protein sequence ID" value="PVD37411.1"/>
    <property type="molecule type" value="Genomic_DNA"/>
</dbReference>
<dbReference type="GO" id="GO:0035091">
    <property type="term" value="F:phosphatidylinositol binding"/>
    <property type="evidence" value="ECO:0007669"/>
    <property type="project" value="InterPro"/>
</dbReference>
<organism evidence="7 8">
    <name type="scientific">Pomacea canaliculata</name>
    <name type="common">Golden apple snail</name>
    <dbReference type="NCBI Taxonomy" id="400727"/>
    <lineage>
        <taxon>Eukaryota</taxon>
        <taxon>Metazoa</taxon>
        <taxon>Spiralia</taxon>
        <taxon>Lophotrochozoa</taxon>
        <taxon>Mollusca</taxon>
        <taxon>Gastropoda</taxon>
        <taxon>Caenogastropoda</taxon>
        <taxon>Architaenioglossa</taxon>
        <taxon>Ampullarioidea</taxon>
        <taxon>Ampullariidae</taxon>
        <taxon>Pomacea</taxon>
    </lineage>
</organism>
<gene>
    <name evidence="7" type="ORF">C0Q70_00001</name>
</gene>
<evidence type="ECO:0008006" key="9">
    <source>
        <dbReference type="Google" id="ProtNLM"/>
    </source>
</evidence>
<dbReference type="InterPro" id="IPR004152">
    <property type="entry name" value="GAT_dom"/>
</dbReference>
<dbReference type="SUPFAM" id="SSF89009">
    <property type="entry name" value="GAT-like domain"/>
    <property type="match status" value="1"/>
</dbReference>
<keyword evidence="2" id="KW-0813">Transport</keyword>
<evidence type="ECO:0000256" key="4">
    <source>
        <dbReference type="SAM" id="MobiDB-lite"/>
    </source>
</evidence>
<dbReference type="OrthoDB" id="2018246at2759"/>
<dbReference type="InterPro" id="IPR014645">
    <property type="entry name" value="TOM1"/>
</dbReference>
<dbReference type="PROSITE" id="PS50179">
    <property type="entry name" value="VHS"/>
    <property type="match status" value="1"/>
</dbReference>
<dbReference type="InterPro" id="IPR038425">
    <property type="entry name" value="GAT_sf"/>
</dbReference>
<dbReference type="Proteomes" id="UP000245119">
    <property type="component" value="Linkage Group LG1"/>
</dbReference>
<dbReference type="CDD" id="cd03565">
    <property type="entry name" value="VHS_Tom1_like"/>
    <property type="match status" value="1"/>
</dbReference>